<accession>A0A3P7QV67</accession>
<evidence type="ECO:0000256" key="9">
    <source>
        <dbReference type="RuleBase" id="RU003814"/>
    </source>
</evidence>
<keyword evidence="4" id="KW-0396">Initiation factor</keyword>
<dbReference type="EMBL" id="UYYG01001211">
    <property type="protein sequence ID" value="VDN60351.1"/>
    <property type="molecule type" value="Genomic_DNA"/>
</dbReference>
<dbReference type="Gene3D" id="3.40.50.10470">
    <property type="entry name" value="Translation initiation factor eif-2b, domain 2"/>
    <property type="match status" value="1"/>
</dbReference>
<dbReference type="AlphaFoldDB" id="A0A3P7QV67"/>
<comment type="subcellular location">
    <subcellularLocation>
        <location evidence="1">Cytoplasm</location>
        <location evidence="1">Cytosol</location>
    </subcellularLocation>
</comment>
<dbReference type="GO" id="GO:0005829">
    <property type="term" value="C:cytosol"/>
    <property type="evidence" value="ECO:0007669"/>
    <property type="project" value="UniProtKB-SubCell"/>
</dbReference>
<evidence type="ECO:0000256" key="8">
    <source>
        <dbReference type="ARBA" id="ARBA00046432"/>
    </source>
</evidence>
<organism evidence="10 11">
    <name type="scientific">Dracunculus medinensis</name>
    <name type="common">Guinea worm</name>
    <dbReference type="NCBI Taxonomy" id="318479"/>
    <lineage>
        <taxon>Eukaryota</taxon>
        <taxon>Metazoa</taxon>
        <taxon>Ecdysozoa</taxon>
        <taxon>Nematoda</taxon>
        <taxon>Chromadorea</taxon>
        <taxon>Rhabditida</taxon>
        <taxon>Spirurina</taxon>
        <taxon>Dracunculoidea</taxon>
        <taxon>Dracunculidae</taxon>
        <taxon>Dracunculus</taxon>
    </lineage>
</organism>
<protein>
    <recommendedName>
        <fullName evidence="6">Translation initiation factor eIF2B subunit delta</fullName>
    </recommendedName>
    <alternativeName>
        <fullName evidence="7">eIF2B GDP-GTP exchange factor subunit delta</fullName>
    </alternativeName>
</protein>
<dbReference type="Proteomes" id="UP000274756">
    <property type="component" value="Unassembled WGS sequence"/>
</dbReference>
<evidence type="ECO:0000313" key="11">
    <source>
        <dbReference type="Proteomes" id="UP000274756"/>
    </source>
</evidence>
<dbReference type="GO" id="GO:0003743">
    <property type="term" value="F:translation initiation factor activity"/>
    <property type="evidence" value="ECO:0007669"/>
    <property type="project" value="UniProtKB-KW"/>
</dbReference>
<comment type="similarity">
    <text evidence="2 9">Belongs to the eIF-2B alpha/beta/delta subunits family.</text>
</comment>
<name>A0A3P7QV67_DRAME</name>
<dbReference type="OrthoDB" id="10254737at2759"/>
<dbReference type="InterPro" id="IPR000649">
    <property type="entry name" value="IF-2B-related"/>
</dbReference>
<evidence type="ECO:0000313" key="10">
    <source>
        <dbReference type="EMBL" id="VDN60351.1"/>
    </source>
</evidence>
<evidence type="ECO:0000256" key="6">
    <source>
        <dbReference type="ARBA" id="ARBA00044147"/>
    </source>
</evidence>
<evidence type="ECO:0000256" key="5">
    <source>
        <dbReference type="ARBA" id="ARBA00022917"/>
    </source>
</evidence>
<gene>
    <name evidence="10" type="ORF">DME_LOCUS10324</name>
</gene>
<dbReference type="Pfam" id="PF01008">
    <property type="entry name" value="IF-2B"/>
    <property type="match status" value="1"/>
</dbReference>
<dbReference type="PANTHER" id="PTHR10233">
    <property type="entry name" value="TRANSLATION INITIATION FACTOR EIF-2B"/>
    <property type="match status" value="1"/>
</dbReference>
<sequence>MIIFRCPVVQHVILEAYKKGLNFQVCILDSTITRRGITLLYFFDQTLFILCNLYYKFQCQLILLGCSAVFSDGSIMAELGAGILAMHGAFDNIPVIVVAQSYKFVDKVRKILIPAERITAIITEIRSLPPTSVPAVLKAKQLVVT</sequence>
<comment type="subunit">
    <text evidence="8">Component of the translation initiation factor 2B (eIF2B) complex which is a heterodecamer of two sets of five different subunits: alpha, beta, gamma, delta and epsilon. Subunits alpha, beta and delta comprise a regulatory subcomplex and subunits epsilon and gamma comprise a catalytic subcomplex. Within the complex, the hexameric regulatory complex resides at the center, with the two heterodimeric catalytic subcomplexes bound on opposite sides.</text>
</comment>
<dbReference type="PANTHER" id="PTHR10233:SF14">
    <property type="entry name" value="TRANSLATION INITIATION FACTOR EIF-2B SUBUNIT DELTA"/>
    <property type="match status" value="1"/>
</dbReference>
<dbReference type="InterPro" id="IPR037171">
    <property type="entry name" value="NagB/RpiA_transferase-like"/>
</dbReference>
<keyword evidence="3" id="KW-0963">Cytoplasm</keyword>
<dbReference type="STRING" id="318479.A0A3P7QV67"/>
<keyword evidence="11" id="KW-1185">Reference proteome</keyword>
<evidence type="ECO:0000256" key="7">
    <source>
        <dbReference type="ARBA" id="ARBA00044356"/>
    </source>
</evidence>
<evidence type="ECO:0000256" key="2">
    <source>
        <dbReference type="ARBA" id="ARBA00007251"/>
    </source>
</evidence>
<evidence type="ECO:0000256" key="3">
    <source>
        <dbReference type="ARBA" id="ARBA00022490"/>
    </source>
</evidence>
<reference evidence="10 11" key="1">
    <citation type="submission" date="2018-11" db="EMBL/GenBank/DDBJ databases">
        <authorList>
            <consortium name="Pathogen Informatics"/>
        </authorList>
    </citation>
    <scope>NUCLEOTIDE SEQUENCE [LARGE SCALE GENOMIC DNA]</scope>
</reference>
<evidence type="ECO:0000256" key="4">
    <source>
        <dbReference type="ARBA" id="ARBA00022540"/>
    </source>
</evidence>
<dbReference type="InterPro" id="IPR042529">
    <property type="entry name" value="IF_2B-like_C"/>
</dbReference>
<keyword evidence="5" id="KW-0648">Protein biosynthesis</keyword>
<proteinExistence type="inferred from homology"/>
<dbReference type="SUPFAM" id="SSF100950">
    <property type="entry name" value="NagB/RpiA/CoA transferase-like"/>
    <property type="match status" value="1"/>
</dbReference>
<evidence type="ECO:0000256" key="1">
    <source>
        <dbReference type="ARBA" id="ARBA00004514"/>
    </source>
</evidence>